<evidence type="ECO:0000256" key="1">
    <source>
        <dbReference type="SAM" id="SignalP"/>
    </source>
</evidence>
<reference evidence="2 3" key="1">
    <citation type="submission" date="2012-07" db="EMBL/GenBank/DDBJ databases">
        <title>The Genome Sequence of Facklamia hominis CCUG 36813.</title>
        <authorList>
            <consortium name="The Broad Institute Genome Sequencing Platform"/>
            <person name="Earl A."/>
            <person name="Ward D."/>
            <person name="Feldgarden M."/>
            <person name="Gevers D."/>
            <person name="Huys G."/>
            <person name="Walker B."/>
            <person name="Young S.K."/>
            <person name="Zeng Q."/>
            <person name="Gargeya S."/>
            <person name="Fitzgerald M."/>
            <person name="Haas B."/>
            <person name="Abouelleil A."/>
            <person name="Alvarado L."/>
            <person name="Arachchi H.M."/>
            <person name="Berlin A.M."/>
            <person name="Chapman S.B."/>
            <person name="Goldberg J."/>
            <person name="Griggs A."/>
            <person name="Gujja S."/>
            <person name="Hansen M."/>
            <person name="Howarth C."/>
            <person name="Imamovic A."/>
            <person name="Larimer J."/>
            <person name="McCowen C."/>
            <person name="Montmayeur A."/>
            <person name="Murphy C."/>
            <person name="Neiman D."/>
            <person name="Pearson M."/>
            <person name="Priest M."/>
            <person name="Roberts A."/>
            <person name="Saif S."/>
            <person name="Shea T."/>
            <person name="Sisk P."/>
            <person name="Sykes S."/>
            <person name="Wortman J."/>
            <person name="Nusbaum C."/>
            <person name="Birren B."/>
        </authorList>
    </citation>
    <scope>NUCLEOTIDE SEQUENCE [LARGE SCALE GENOMIC DNA]</scope>
    <source>
        <strain evidence="2 3">CCUG 36813</strain>
    </source>
</reference>
<protein>
    <submittedName>
        <fullName evidence="2">Uncharacterized protein</fullName>
    </submittedName>
</protein>
<feature type="signal peptide" evidence="1">
    <location>
        <begin position="1"/>
        <end position="25"/>
    </location>
</feature>
<proteinExistence type="predicted"/>
<feature type="chain" id="PRO_5003848510" evidence="1">
    <location>
        <begin position="26"/>
        <end position="114"/>
    </location>
</feature>
<accession>K1MFQ0</accession>
<evidence type="ECO:0000313" key="3">
    <source>
        <dbReference type="Proteomes" id="UP000004465"/>
    </source>
</evidence>
<dbReference type="STRING" id="883111.HMPREF9706_00994"/>
<dbReference type="HOGENOM" id="CLU_2117373_0_0_9"/>
<sequence length="114" mass="13197">MKKYHVFLLCLMFCFFLGDSSHVSAQEIEVNSVSLDSIEEYTSLPPKSVWHSISVVVDYGEYHFFSIARKDGIYNGYLARNWRKSGGGIYTYEGYLYPEKSPRPIPARRVEKND</sequence>
<organism evidence="2 3">
    <name type="scientific">Facklamia hominis CCUG 36813</name>
    <dbReference type="NCBI Taxonomy" id="883111"/>
    <lineage>
        <taxon>Bacteria</taxon>
        <taxon>Bacillati</taxon>
        <taxon>Bacillota</taxon>
        <taxon>Bacilli</taxon>
        <taxon>Lactobacillales</taxon>
        <taxon>Aerococcaceae</taxon>
        <taxon>Facklamia</taxon>
    </lineage>
</organism>
<dbReference type="AlphaFoldDB" id="K1MFQ0"/>
<comment type="caution">
    <text evidence="2">The sequence shown here is derived from an EMBL/GenBank/DDBJ whole genome shotgun (WGS) entry which is preliminary data.</text>
</comment>
<dbReference type="EMBL" id="AGZD01000007">
    <property type="protein sequence ID" value="EKB54804.1"/>
    <property type="molecule type" value="Genomic_DNA"/>
</dbReference>
<dbReference type="RefSeq" id="WP_006908315.1">
    <property type="nucleotide sequence ID" value="NZ_JH932292.1"/>
</dbReference>
<keyword evidence="1" id="KW-0732">Signal</keyword>
<gene>
    <name evidence="2" type="ORF">HMPREF9706_00994</name>
</gene>
<evidence type="ECO:0000313" key="2">
    <source>
        <dbReference type="EMBL" id="EKB54804.1"/>
    </source>
</evidence>
<name>K1MFQ0_9LACT</name>
<keyword evidence="3" id="KW-1185">Reference proteome</keyword>
<dbReference type="Proteomes" id="UP000004465">
    <property type="component" value="Unassembled WGS sequence"/>
</dbReference>